<organism evidence="4 5">
    <name type="scientific">Komagataella pastoris</name>
    <name type="common">Yeast</name>
    <name type="synonym">Pichia pastoris</name>
    <dbReference type="NCBI Taxonomy" id="4922"/>
    <lineage>
        <taxon>Eukaryota</taxon>
        <taxon>Fungi</taxon>
        <taxon>Dikarya</taxon>
        <taxon>Ascomycota</taxon>
        <taxon>Saccharomycotina</taxon>
        <taxon>Pichiomycetes</taxon>
        <taxon>Pichiales</taxon>
        <taxon>Pichiaceae</taxon>
        <taxon>Komagataella</taxon>
    </lineage>
</organism>
<dbReference type="PANTHER" id="PTHR11075:SF54">
    <property type="entry name" value="LARGE RIBOSOMAL SUBUNIT PROTEIN ML62"/>
    <property type="match status" value="1"/>
</dbReference>
<evidence type="ECO:0000313" key="4">
    <source>
        <dbReference type="EMBL" id="ANZ76259.1"/>
    </source>
</evidence>
<accession>A0A1B2JDW7</accession>
<dbReference type="PANTHER" id="PTHR11075">
    <property type="entry name" value="PEPTIDE CHAIN RELEASE FACTOR"/>
    <property type="match status" value="1"/>
</dbReference>
<dbReference type="GO" id="GO:0016150">
    <property type="term" value="F:translation release factor activity, codon nonspecific"/>
    <property type="evidence" value="ECO:0007669"/>
    <property type="project" value="TreeGrafter"/>
</dbReference>
<dbReference type="GO" id="GO:0004045">
    <property type="term" value="F:peptidyl-tRNA hydrolase activity"/>
    <property type="evidence" value="ECO:0007669"/>
    <property type="project" value="TreeGrafter"/>
</dbReference>
<dbReference type="GO" id="GO:0070126">
    <property type="term" value="P:mitochondrial translational termination"/>
    <property type="evidence" value="ECO:0007669"/>
    <property type="project" value="TreeGrafter"/>
</dbReference>
<feature type="compositionally biased region" description="Basic residues" evidence="2">
    <location>
        <begin position="180"/>
        <end position="197"/>
    </location>
</feature>
<dbReference type="SUPFAM" id="SSF110916">
    <property type="entry name" value="Peptidyl-tRNA hydrolase domain-like"/>
    <property type="match status" value="1"/>
</dbReference>
<dbReference type="SUPFAM" id="SSF75620">
    <property type="entry name" value="Release factor"/>
    <property type="match status" value="1"/>
</dbReference>
<comment type="similarity">
    <text evidence="1">Belongs to the prokaryotic/mitochondrial release factor family.</text>
</comment>
<evidence type="ECO:0000313" key="5">
    <source>
        <dbReference type="Proteomes" id="UP000094565"/>
    </source>
</evidence>
<dbReference type="OrthoDB" id="270639at2759"/>
<keyword evidence="5" id="KW-1185">Reference proteome</keyword>
<proteinExistence type="inferred from homology"/>
<dbReference type="Gene3D" id="3.30.160.20">
    <property type="match status" value="1"/>
</dbReference>
<dbReference type="GO" id="GO:0005762">
    <property type="term" value="C:mitochondrial large ribosomal subunit"/>
    <property type="evidence" value="ECO:0007669"/>
    <property type="project" value="TreeGrafter"/>
</dbReference>
<dbReference type="InterPro" id="IPR052104">
    <property type="entry name" value="Mito_Release_Factor_mL62"/>
</dbReference>
<dbReference type="InterPro" id="IPR045853">
    <property type="entry name" value="Pep_chain_release_fac_I_sf"/>
</dbReference>
<protein>
    <submittedName>
        <fullName evidence="4">BA75_02671T0</fullName>
    </submittedName>
</protein>
<dbReference type="Proteomes" id="UP000094565">
    <property type="component" value="Chromosome 2"/>
</dbReference>
<feature type="domain" description="Prokaryotic-type class I peptide chain release factors" evidence="3">
    <location>
        <begin position="45"/>
        <end position="192"/>
    </location>
</feature>
<name>A0A1B2JDW7_PICPA</name>
<dbReference type="InterPro" id="IPR000352">
    <property type="entry name" value="Pep_chain_release_fac_I"/>
</dbReference>
<dbReference type="EMBL" id="CP014585">
    <property type="protein sequence ID" value="ANZ76259.1"/>
    <property type="molecule type" value="Genomic_DNA"/>
</dbReference>
<evidence type="ECO:0000256" key="1">
    <source>
        <dbReference type="ARBA" id="ARBA00010835"/>
    </source>
</evidence>
<evidence type="ECO:0000259" key="3">
    <source>
        <dbReference type="Pfam" id="PF00472"/>
    </source>
</evidence>
<gene>
    <name evidence="4" type="primary">YOL114C</name>
    <name evidence="4" type="ORF">ATY40_BA7502671</name>
</gene>
<dbReference type="AlphaFoldDB" id="A0A1B2JDW7"/>
<reference evidence="4 5" key="1">
    <citation type="submission" date="2016-02" db="EMBL/GenBank/DDBJ databases">
        <title>Comparative genomic and transcriptomic foundation for Pichia pastoris.</title>
        <authorList>
            <person name="Love K.R."/>
            <person name="Shah K.A."/>
            <person name="Whittaker C.A."/>
            <person name="Wu J."/>
            <person name="Bartlett M.C."/>
            <person name="Ma D."/>
            <person name="Leeson R.L."/>
            <person name="Priest M."/>
            <person name="Young S.K."/>
            <person name="Love J.C."/>
        </authorList>
    </citation>
    <scope>NUCLEOTIDE SEQUENCE [LARGE SCALE GENOMIC DNA]</scope>
    <source>
        <strain evidence="4 5">ATCC 28485</strain>
    </source>
</reference>
<sequence length="197" mass="22974">MSWFTSVFVRRLGTLAQYVDKRKLLEHGWIKADKLLDPPFNKFYKVKFSRSSGPGGQKVNKTSSKVTLIVDQNQFYQGVKLILPLDGLVSPTSAVDEKQVRNQLLSHLWANNRYLKSQGLVIQSDVYRSQAENLKECLDRFLGELQNCLKGLGLLDKETSQEDKLKWEKRHLLNREKRLAEKKKHSEKKKLRKQAFW</sequence>
<dbReference type="Pfam" id="PF00472">
    <property type="entry name" value="RF-1"/>
    <property type="match status" value="1"/>
</dbReference>
<feature type="region of interest" description="Disordered" evidence="2">
    <location>
        <begin position="178"/>
        <end position="197"/>
    </location>
</feature>
<evidence type="ECO:0000256" key="2">
    <source>
        <dbReference type="SAM" id="MobiDB-lite"/>
    </source>
</evidence>